<evidence type="ECO:0000256" key="3">
    <source>
        <dbReference type="ARBA" id="ARBA00005186"/>
    </source>
</evidence>
<evidence type="ECO:0000256" key="12">
    <source>
        <dbReference type="ARBA" id="ARBA00022989"/>
    </source>
</evidence>
<dbReference type="PANTHER" id="PTHR39083">
    <property type="entry name" value="CYCLIC DI-GMP-BINDING PROTEIN"/>
    <property type="match status" value="1"/>
</dbReference>
<organism evidence="16 17">
    <name type="scientific">Alcaligenes endophyticus</name>
    <dbReference type="NCBI Taxonomy" id="1929088"/>
    <lineage>
        <taxon>Bacteria</taxon>
        <taxon>Pseudomonadati</taxon>
        <taxon>Pseudomonadota</taxon>
        <taxon>Betaproteobacteria</taxon>
        <taxon>Burkholderiales</taxon>
        <taxon>Alcaligenaceae</taxon>
        <taxon>Alcaligenes</taxon>
    </lineage>
</organism>
<reference evidence="16" key="1">
    <citation type="submission" date="2021-11" db="EMBL/GenBank/DDBJ databases">
        <title>Draft genome sequence of Alcaligenes endophyticus type strain CCUG 75668T.</title>
        <authorList>
            <person name="Salva-Serra F."/>
            <person name="Duran R.E."/>
            <person name="Seeger M."/>
            <person name="Moore E.R.B."/>
            <person name="Jaen-Luchoro D."/>
        </authorList>
    </citation>
    <scope>NUCLEOTIDE SEQUENCE</scope>
    <source>
        <strain evidence="16">CCUG 75668</strain>
    </source>
</reference>
<keyword evidence="12 15" id="KW-1133">Transmembrane helix</keyword>
<keyword evidence="11 15" id="KW-0135">Cellulose biosynthesis</keyword>
<evidence type="ECO:0000256" key="9">
    <source>
        <dbReference type="ARBA" id="ARBA00022636"/>
    </source>
</evidence>
<evidence type="ECO:0000256" key="10">
    <source>
        <dbReference type="ARBA" id="ARBA00022692"/>
    </source>
</evidence>
<comment type="similarity">
    <text evidence="4 15">Belongs to the AcsB/BcsB family.</text>
</comment>
<keyword evidence="10 15" id="KW-0812">Transmembrane</keyword>
<proteinExistence type="inferred from homology"/>
<dbReference type="InterPro" id="IPR018513">
    <property type="entry name" value="Cell_synthase_bac"/>
</dbReference>
<protein>
    <recommendedName>
        <fullName evidence="6 15">Cyclic di-GMP-binding protein</fullName>
    </recommendedName>
    <alternativeName>
        <fullName evidence="14 15">Cellulose synthase regulatory subunit</fullName>
    </alternativeName>
</protein>
<dbReference type="RefSeq" id="WP_266124697.1">
    <property type="nucleotide sequence ID" value="NZ_JAJHNU010000001.1"/>
</dbReference>
<dbReference type="PRINTS" id="PR01440">
    <property type="entry name" value="CELLSNTHASEB"/>
</dbReference>
<comment type="pathway">
    <text evidence="3 15">Glycan metabolism; bacterial cellulose biosynthesis.</text>
</comment>
<keyword evidence="17" id="KW-1185">Reference proteome</keyword>
<evidence type="ECO:0000313" key="16">
    <source>
        <dbReference type="EMBL" id="MDN4119790.1"/>
    </source>
</evidence>
<gene>
    <name evidence="16" type="ORF">LMS43_00655</name>
</gene>
<sequence>MLSLTLLKRALQQVALCLVFWAGQGQAETYQLDFSLLGAPDQITLHGVEDNETVWFGVPDNLQVEDLRLNIRLAHSEALLPDLSHLTVYLNDQLVETIDLNKDVSSQKEEYSLSLPVTQLKPMNQLRFHQVAHYTQECEDPLHASLWTELQSDSNLEVKARARPLPNDLSLLPVPFFDPKDGRRQSIALVLAKNSQDNVQAAGILASWFGALSGYRGVDIQLLNHFPKEGSAIAIGTHAELAALGTHAGGKGASLMIQDAPNAPMDKLLTVSGQTGQEVVTAAKALALGGDFLSGAEATDLTVSVQPRQAYDAPNWLPINRPVKFGELVEPEALITHGYKPRPINMHLRLPPDLYAWRNDRVPLTVKYRPARNVQDPGAFLSVDIGQAQLKTIKFNEDSARTESTFGTDALPLVEKSILVPLNTLSTRATLSFSFYYPTPSFNECENLLADNVVSGIDPDSVLDLSGMMHHLAMPNMGVFFDAGYPFSRMADLSETAVLLQASDSDVKTFLLLMVRIGQSTGYPATEVQVLIDPKTDQGLADKDLLLIAGGGSLGLLEQWKKYLPAKARDKSGGQTVMSGFRSPLNSNRHVVVVMGDDSEQTEKTLAGLLKQADLGAAVQGSVVAVAGDQVDVLSTKTTYYTGHLGWQRGLQFFLGQRPWVLALLFIMGISLASIVAYVGLRARARSRLRATGVAEQ</sequence>
<dbReference type="EMBL" id="JAJHNU010000001">
    <property type="protein sequence ID" value="MDN4119790.1"/>
    <property type="molecule type" value="Genomic_DNA"/>
</dbReference>
<dbReference type="Pfam" id="PF03170">
    <property type="entry name" value="BcsB"/>
    <property type="match status" value="1"/>
</dbReference>
<evidence type="ECO:0000256" key="1">
    <source>
        <dbReference type="ARBA" id="ARBA00002057"/>
    </source>
</evidence>
<evidence type="ECO:0000256" key="15">
    <source>
        <dbReference type="RuleBase" id="RU365021"/>
    </source>
</evidence>
<keyword evidence="8 15" id="KW-0997">Cell inner membrane</keyword>
<evidence type="ECO:0000256" key="14">
    <source>
        <dbReference type="ARBA" id="ARBA00033444"/>
    </source>
</evidence>
<evidence type="ECO:0000313" key="17">
    <source>
        <dbReference type="Proteomes" id="UP001168613"/>
    </source>
</evidence>
<keyword evidence="13 15" id="KW-0472">Membrane</keyword>
<evidence type="ECO:0000256" key="13">
    <source>
        <dbReference type="ARBA" id="ARBA00023136"/>
    </source>
</evidence>
<evidence type="ECO:0000256" key="7">
    <source>
        <dbReference type="ARBA" id="ARBA00022475"/>
    </source>
</evidence>
<evidence type="ECO:0000256" key="5">
    <source>
        <dbReference type="ARBA" id="ARBA00011437"/>
    </source>
</evidence>
<evidence type="ECO:0000256" key="6">
    <source>
        <dbReference type="ARBA" id="ARBA00021844"/>
    </source>
</evidence>
<name>A0ABT8EES9_9BURK</name>
<evidence type="ECO:0000256" key="4">
    <source>
        <dbReference type="ARBA" id="ARBA00010714"/>
    </source>
</evidence>
<accession>A0ABT8EES9</accession>
<evidence type="ECO:0000256" key="8">
    <source>
        <dbReference type="ARBA" id="ARBA00022519"/>
    </source>
</evidence>
<comment type="caution">
    <text evidence="16">The sequence shown here is derived from an EMBL/GenBank/DDBJ whole genome shotgun (WGS) entry which is preliminary data.</text>
</comment>
<feature type="transmembrane region" description="Helical" evidence="15">
    <location>
        <begin position="660"/>
        <end position="681"/>
    </location>
</feature>
<comment type="subcellular location">
    <subcellularLocation>
        <location evidence="2">Cell inner membrane</location>
        <topology evidence="2">Single-pass membrane protein</topology>
    </subcellularLocation>
</comment>
<dbReference type="Gene3D" id="2.60.120.260">
    <property type="entry name" value="Galactose-binding domain-like"/>
    <property type="match status" value="2"/>
</dbReference>
<keyword evidence="7 15" id="KW-1003">Cell membrane</keyword>
<dbReference type="Proteomes" id="UP001168613">
    <property type="component" value="Unassembled WGS sequence"/>
</dbReference>
<evidence type="ECO:0000256" key="2">
    <source>
        <dbReference type="ARBA" id="ARBA00004377"/>
    </source>
</evidence>
<dbReference type="PANTHER" id="PTHR39083:SF1">
    <property type="entry name" value="CYCLIC DI-GMP-BINDING PROTEIN"/>
    <property type="match status" value="1"/>
</dbReference>
<keyword evidence="9 15" id="KW-0973">c-di-GMP</keyword>
<comment type="subunit">
    <text evidence="5 15">Tightly associated with the cellulose synthase catalytic subunit.</text>
</comment>
<dbReference type="InterPro" id="IPR003920">
    <property type="entry name" value="Cell_synth_B"/>
</dbReference>
<evidence type="ECO:0000256" key="11">
    <source>
        <dbReference type="ARBA" id="ARBA00022916"/>
    </source>
</evidence>
<comment type="function">
    <text evidence="1 15">Binds the cellulose synthase activator, bis-(3'-5') cyclic diguanylic acid (c-di-GMP).</text>
</comment>